<evidence type="ECO:0000313" key="1">
    <source>
        <dbReference type="EMBL" id="KOF75277.1"/>
    </source>
</evidence>
<sequence length="122" mass="13711">METTTLPPGSFLLQVKLVIYKKQAAVVTIIFDGRNTTLESWFSHANLKSSPWNDLASSTNFHFSMNGLGEIRRFHIAKSGQCPTANGWLVIDEVPPSCSFGYKAHSPSIRYSHKNKKVVWNK</sequence>
<organism evidence="1">
    <name type="scientific">Octopus bimaculoides</name>
    <name type="common">California two-spotted octopus</name>
    <dbReference type="NCBI Taxonomy" id="37653"/>
    <lineage>
        <taxon>Eukaryota</taxon>
        <taxon>Metazoa</taxon>
        <taxon>Spiralia</taxon>
        <taxon>Lophotrochozoa</taxon>
        <taxon>Mollusca</taxon>
        <taxon>Cephalopoda</taxon>
        <taxon>Coleoidea</taxon>
        <taxon>Octopodiformes</taxon>
        <taxon>Octopoda</taxon>
        <taxon>Incirrata</taxon>
        <taxon>Octopodidae</taxon>
        <taxon>Octopus</taxon>
    </lineage>
</organism>
<accession>A0A0L8GE28</accession>
<name>A0A0L8GE28_OCTBM</name>
<dbReference type="OrthoDB" id="6077660at2759"/>
<feature type="non-terminal residue" evidence="1">
    <location>
        <position position="122"/>
    </location>
</feature>
<gene>
    <name evidence="1" type="ORF">OCBIM_22035005mg</name>
</gene>
<proteinExistence type="predicted"/>
<dbReference type="EMBL" id="KQ422243">
    <property type="protein sequence ID" value="KOF75277.1"/>
    <property type="molecule type" value="Genomic_DNA"/>
</dbReference>
<reference evidence="1" key="1">
    <citation type="submission" date="2015-07" db="EMBL/GenBank/DDBJ databases">
        <title>MeaNS - Measles Nucleotide Surveillance Program.</title>
        <authorList>
            <person name="Tran T."/>
            <person name="Druce J."/>
        </authorList>
    </citation>
    <scope>NUCLEOTIDE SEQUENCE</scope>
    <source>
        <strain evidence="1">UCB-OBI-ISO-001</strain>
        <tissue evidence="1">Gonad</tissue>
    </source>
</reference>
<protein>
    <submittedName>
        <fullName evidence="1">Uncharacterized protein</fullName>
    </submittedName>
</protein>
<dbReference type="AlphaFoldDB" id="A0A0L8GE28"/>